<gene>
    <name evidence="1" type="ORF">GN234_00825</name>
</gene>
<evidence type="ECO:0000313" key="1">
    <source>
        <dbReference type="EMBL" id="QKS80571.1"/>
    </source>
</evidence>
<dbReference type="Proteomes" id="UP000509545">
    <property type="component" value="Chromosome"/>
</dbReference>
<dbReference type="InterPro" id="IPR014710">
    <property type="entry name" value="RmlC-like_jellyroll"/>
</dbReference>
<dbReference type="PIRSF" id="PIRSF019307">
    <property type="entry name" value="UCP019307"/>
    <property type="match status" value="1"/>
</dbReference>
<dbReference type="EMBL" id="CP048810">
    <property type="protein sequence ID" value="QKS80571.1"/>
    <property type="molecule type" value="Genomic_DNA"/>
</dbReference>
<evidence type="ECO:0000313" key="2">
    <source>
        <dbReference type="Proteomes" id="UP000509545"/>
    </source>
</evidence>
<organism evidence="1 2">
    <name type="scientific">Pseudomonas bijieensis</name>
    <dbReference type="NCBI Taxonomy" id="2681983"/>
    <lineage>
        <taxon>Bacteria</taxon>
        <taxon>Pseudomonadati</taxon>
        <taxon>Pseudomonadota</taxon>
        <taxon>Gammaproteobacteria</taxon>
        <taxon>Pseudomonadales</taxon>
        <taxon>Pseudomonadaceae</taxon>
        <taxon>Pseudomonas</taxon>
    </lineage>
</organism>
<dbReference type="InterPro" id="IPR047121">
    <property type="entry name" value="YjiB-like"/>
</dbReference>
<dbReference type="InterPro" id="IPR011051">
    <property type="entry name" value="RmlC_Cupin_sf"/>
</dbReference>
<dbReference type="CDD" id="cd02219">
    <property type="entry name" value="cupin_YjlB-like"/>
    <property type="match status" value="1"/>
</dbReference>
<dbReference type="PANTHER" id="PTHR36448">
    <property type="entry name" value="BLR7373 PROTEIN"/>
    <property type="match status" value="1"/>
</dbReference>
<proteinExistence type="predicted"/>
<dbReference type="InterPro" id="IPR014500">
    <property type="entry name" value="UCP019307_cupin"/>
</dbReference>
<dbReference type="Gene3D" id="2.60.120.10">
    <property type="entry name" value="Jelly Rolls"/>
    <property type="match status" value="1"/>
</dbReference>
<dbReference type="KEGG" id="pbz:GN234_00825"/>
<protein>
    <submittedName>
        <fullName evidence="1">Cupin domain-containing protein</fullName>
    </submittedName>
</protein>
<keyword evidence="2" id="KW-1185">Reference proteome</keyword>
<reference evidence="1 2" key="1">
    <citation type="submission" date="2020-02" db="EMBL/GenBank/DDBJ databases">
        <authorList>
            <person name="Liang J."/>
        </authorList>
    </citation>
    <scope>NUCLEOTIDE SEQUENCE [LARGE SCALE GENOMIC DNA]</scope>
    <source>
        <strain evidence="1 2">L22-9</strain>
    </source>
</reference>
<dbReference type="RefSeq" id="WP_163858207.1">
    <property type="nucleotide sequence ID" value="NZ_CP048810.1"/>
</dbReference>
<dbReference type="SUPFAM" id="SSF51182">
    <property type="entry name" value="RmlC-like cupins"/>
    <property type="match status" value="1"/>
</dbReference>
<dbReference type="PANTHER" id="PTHR36448:SF2">
    <property type="entry name" value="CUPIN TYPE-1 DOMAIN-CONTAINING PROTEIN"/>
    <property type="match status" value="1"/>
</dbReference>
<name>A0A6N1CMH6_9PSED</name>
<sequence>MSTFNAVSDSVQALILKRNGWVPNNPRLPVLVYPGAIAVRDGDAAALIEETFRANGWPPQWRYGIYNYHHYHTEGHEVLGVASGQARLMIGGPQGHVLEVKAGDVLLLPAGTGHCNLHASEDFLVVGAYPPGQQADICREAPSEAQLAKIASLPFPDRDPVQGREGAVVRYWTSRR</sequence>
<dbReference type="AlphaFoldDB" id="A0A6N1CMH6"/>
<accession>A0A6N1CMH6</accession>